<evidence type="ECO:0000313" key="1">
    <source>
        <dbReference type="EMBL" id="KAJ2810962.1"/>
    </source>
</evidence>
<dbReference type="EMBL" id="JANBUP010000568">
    <property type="protein sequence ID" value="KAJ2810962.1"/>
    <property type="molecule type" value="Genomic_DNA"/>
</dbReference>
<organism evidence="1 2">
    <name type="scientific">Coemansia furcata</name>
    <dbReference type="NCBI Taxonomy" id="417177"/>
    <lineage>
        <taxon>Eukaryota</taxon>
        <taxon>Fungi</taxon>
        <taxon>Fungi incertae sedis</taxon>
        <taxon>Zoopagomycota</taxon>
        <taxon>Kickxellomycotina</taxon>
        <taxon>Kickxellomycetes</taxon>
        <taxon>Kickxellales</taxon>
        <taxon>Kickxellaceae</taxon>
        <taxon>Coemansia</taxon>
    </lineage>
</organism>
<keyword evidence="2" id="KW-1185">Reference proteome</keyword>
<accession>A0ACC1LKR9</accession>
<comment type="caution">
    <text evidence="1">The sequence shown here is derived from an EMBL/GenBank/DDBJ whole genome shotgun (WGS) entry which is preliminary data.</text>
</comment>
<dbReference type="Proteomes" id="UP001140096">
    <property type="component" value="Unassembled WGS sequence"/>
</dbReference>
<reference evidence="1" key="1">
    <citation type="submission" date="2022-07" db="EMBL/GenBank/DDBJ databases">
        <title>Phylogenomic reconstructions and comparative analyses of Kickxellomycotina fungi.</title>
        <authorList>
            <person name="Reynolds N.K."/>
            <person name="Stajich J.E."/>
            <person name="Barry K."/>
            <person name="Grigoriev I.V."/>
            <person name="Crous P."/>
            <person name="Smith M.E."/>
        </authorList>
    </citation>
    <scope>NUCLEOTIDE SEQUENCE</scope>
    <source>
        <strain evidence="1">CBS 102833</strain>
    </source>
</reference>
<protein>
    <submittedName>
        <fullName evidence="1">Uncharacterized protein</fullName>
    </submittedName>
</protein>
<name>A0ACC1LKR9_9FUNG</name>
<sequence length="284" mass="30705">MKVDTGISTPLPQQQQQQQQQQQLAFGVPLEGLMPRGSVALPRPIRECIAYLRHHGIATEGLFRRSPPSTVLRAAKDAYNRDQPVDLELGGVHVAAVLLKLFFRELPDPIFSLSSYATIRALPASMTVDNNNNADVAKQMDSVRARYVEEVVLASLTNECRLLLCFTCALLAIVARNEEANRMSAFNLAIVWAPNLARSANPVADVAMCSAGPSAATVGSAIQIMVSCFDSVFAKEIAIILKGKATDDRVVAVLDVVDRMNEEEGIEASSPVLPPRAKSVEPGI</sequence>
<evidence type="ECO:0000313" key="2">
    <source>
        <dbReference type="Proteomes" id="UP001140096"/>
    </source>
</evidence>
<gene>
    <name evidence="1" type="ORF">H4S07_002361</name>
</gene>
<proteinExistence type="predicted"/>